<evidence type="ECO:0000313" key="3">
    <source>
        <dbReference type="Proteomes" id="UP001168877"/>
    </source>
</evidence>
<feature type="region of interest" description="Disordered" evidence="1">
    <location>
        <begin position="1"/>
        <end position="21"/>
    </location>
</feature>
<gene>
    <name evidence="2" type="ORF">LWI29_027286</name>
</gene>
<name>A0AA39SV50_ACESA</name>
<dbReference type="EMBL" id="JAUESC010000002">
    <property type="protein sequence ID" value="KAK0605476.1"/>
    <property type="molecule type" value="Genomic_DNA"/>
</dbReference>
<evidence type="ECO:0000313" key="2">
    <source>
        <dbReference type="EMBL" id="KAK0605476.1"/>
    </source>
</evidence>
<protein>
    <submittedName>
        <fullName evidence="2">Uncharacterized protein</fullName>
    </submittedName>
</protein>
<feature type="region of interest" description="Disordered" evidence="1">
    <location>
        <begin position="83"/>
        <end position="109"/>
    </location>
</feature>
<reference evidence="2" key="1">
    <citation type="journal article" date="2022" name="Plant J.">
        <title>Strategies of tolerance reflected in two North American maple genomes.</title>
        <authorList>
            <person name="McEvoy S.L."/>
            <person name="Sezen U.U."/>
            <person name="Trouern-Trend A."/>
            <person name="McMahon S.M."/>
            <person name="Schaberg P.G."/>
            <person name="Yang J."/>
            <person name="Wegrzyn J.L."/>
            <person name="Swenson N.G."/>
        </authorList>
    </citation>
    <scope>NUCLEOTIDE SEQUENCE</scope>
    <source>
        <strain evidence="2">NS2018</strain>
    </source>
</reference>
<keyword evidence="3" id="KW-1185">Reference proteome</keyword>
<feature type="compositionally biased region" description="Basic and acidic residues" evidence="1">
    <location>
        <begin position="96"/>
        <end position="109"/>
    </location>
</feature>
<comment type="caution">
    <text evidence="2">The sequence shown here is derived from an EMBL/GenBank/DDBJ whole genome shotgun (WGS) entry which is preliminary data.</text>
</comment>
<reference evidence="2" key="2">
    <citation type="submission" date="2023-06" db="EMBL/GenBank/DDBJ databases">
        <authorList>
            <person name="Swenson N.G."/>
            <person name="Wegrzyn J.L."/>
            <person name="Mcevoy S.L."/>
        </authorList>
    </citation>
    <scope>NUCLEOTIDE SEQUENCE</scope>
    <source>
        <strain evidence="2">NS2018</strain>
        <tissue evidence="2">Leaf</tissue>
    </source>
</reference>
<evidence type="ECO:0000256" key="1">
    <source>
        <dbReference type="SAM" id="MobiDB-lite"/>
    </source>
</evidence>
<dbReference type="Proteomes" id="UP001168877">
    <property type="component" value="Unassembled WGS sequence"/>
</dbReference>
<sequence length="321" mass="36070">MEVTPSSIEIENKQRSSASSPLSLFKETGWSMIYLLGLHEEVKNPSLPPSPPPASSPAAVEPSTITTHTINKTHIETIIFQHHSTNKPTSKPNPNIEDHRRPPPDEIEIDKDRERDRRWEELVWLGSISSTGEDWSIVGWWHRLIDFLTQKSTVWCGHLGHTVKDCLVAKTEEGLENYDQPYGPWLKAESPKKNSSFRQRREGYRHEVCSDMQGILGTPPTVISRPVSMQTGTGNKSGQVRRNLNDSLIVEDLITTKFDSLKCSQPLEILIEVVVEAGKSETGGLSGHVSGQVLEHLTAGVWVRPKWTTMQQVGQTWQLMT</sequence>
<organism evidence="2 3">
    <name type="scientific">Acer saccharum</name>
    <name type="common">Sugar maple</name>
    <dbReference type="NCBI Taxonomy" id="4024"/>
    <lineage>
        <taxon>Eukaryota</taxon>
        <taxon>Viridiplantae</taxon>
        <taxon>Streptophyta</taxon>
        <taxon>Embryophyta</taxon>
        <taxon>Tracheophyta</taxon>
        <taxon>Spermatophyta</taxon>
        <taxon>Magnoliopsida</taxon>
        <taxon>eudicotyledons</taxon>
        <taxon>Gunneridae</taxon>
        <taxon>Pentapetalae</taxon>
        <taxon>rosids</taxon>
        <taxon>malvids</taxon>
        <taxon>Sapindales</taxon>
        <taxon>Sapindaceae</taxon>
        <taxon>Hippocastanoideae</taxon>
        <taxon>Acereae</taxon>
        <taxon>Acer</taxon>
    </lineage>
</organism>
<accession>A0AA39SV50</accession>
<proteinExistence type="predicted"/>
<feature type="compositionally biased region" description="Polar residues" evidence="1">
    <location>
        <begin position="83"/>
        <end position="93"/>
    </location>
</feature>
<dbReference type="AlphaFoldDB" id="A0AA39SV50"/>